<comment type="caution">
    <text evidence="1">The sequence shown here is derived from an EMBL/GenBank/DDBJ whole genome shotgun (WGS) entry which is preliminary data.</text>
</comment>
<gene>
    <name evidence="1" type="ORF">ISU10_04595</name>
</gene>
<dbReference type="RefSeq" id="WP_194695191.1">
    <property type="nucleotide sequence ID" value="NZ_JADKPO010000004.1"/>
</dbReference>
<reference evidence="1" key="1">
    <citation type="submission" date="2020-11" db="EMBL/GenBank/DDBJ databases">
        <title>Nocardioides cynanchi sp. nov., isolated from soil of rhizosphere of Cynanchum wilfordii.</title>
        <authorList>
            <person name="Lee J.-S."/>
            <person name="Suh M.K."/>
            <person name="Kim J.-S."/>
        </authorList>
    </citation>
    <scope>NUCLEOTIDE SEQUENCE</scope>
    <source>
        <strain evidence="1">KCTC 19276</strain>
    </source>
</reference>
<dbReference type="EMBL" id="JADKPO010000004">
    <property type="protein sequence ID" value="MBF4767042.1"/>
    <property type="molecule type" value="Genomic_DNA"/>
</dbReference>
<evidence type="ECO:0000313" key="2">
    <source>
        <dbReference type="Proteomes" id="UP000660668"/>
    </source>
</evidence>
<keyword evidence="2" id="KW-1185">Reference proteome</keyword>
<name>A0A930VI37_9ACTN</name>
<proteinExistence type="predicted"/>
<dbReference type="AlphaFoldDB" id="A0A930VI37"/>
<evidence type="ECO:0000313" key="1">
    <source>
        <dbReference type="EMBL" id="MBF4767042.1"/>
    </source>
</evidence>
<protein>
    <submittedName>
        <fullName evidence="1">Uncharacterized protein</fullName>
    </submittedName>
</protein>
<dbReference type="Proteomes" id="UP000660668">
    <property type="component" value="Unassembled WGS sequence"/>
</dbReference>
<sequence length="169" mass="18489">MARLSLLLVLVLGALLAVVLVIVDGAGSSEGRSRTRPVGEPGVESRALRVLHTWDAQRARAYARGDGAALSELYTDRSRTGAADRAVLHGYTRRGLRVRGMTTQVLSVVVLTDLPRRIVLRVTEVLLQAAVVDRRGKPWALPHDQPSTRQVVLVRPGDRWLVAETYPAD</sequence>
<accession>A0A930VI37</accession>
<organism evidence="1 2">
    <name type="scientific">Nocardioides agariphilus</name>
    <dbReference type="NCBI Taxonomy" id="433664"/>
    <lineage>
        <taxon>Bacteria</taxon>
        <taxon>Bacillati</taxon>
        <taxon>Actinomycetota</taxon>
        <taxon>Actinomycetes</taxon>
        <taxon>Propionibacteriales</taxon>
        <taxon>Nocardioidaceae</taxon>
        <taxon>Nocardioides</taxon>
    </lineage>
</organism>